<feature type="region of interest" description="Disordered" evidence="1">
    <location>
        <begin position="36"/>
        <end position="107"/>
    </location>
</feature>
<feature type="region of interest" description="Disordered" evidence="1">
    <location>
        <begin position="120"/>
        <end position="157"/>
    </location>
</feature>
<dbReference type="Proteomes" id="UP001215598">
    <property type="component" value="Unassembled WGS sequence"/>
</dbReference>
<name>A0AAD7HHY7_9AGAR</name>
<accession>A0AAD7HHY7</accession>
<reference evidence="2" key="1">
    <citation type="submission" date="2023-03" db="EMBL/GenBank/DDBJ databases">
        <title>Massive genome expansion in bonnet fungi (Mycena s.s.) driven by repeated elements and novel gene families across ecological guilds.</title>
        <authorList>
            <consortium name="Lawrence Berkeley National Laboratory"/>
            <person name="Harder C.B."/>
            <person name="Miyauchi S."/>
            <person name="Viragh M."/>
            <person name="Kuo A."/>
            <person name="Thoen E."/>
            <person name="Andreopoulos B."/>
            <person name="Lu D."/>
            <person name="Skrede I."/>
            <person name="Drula E."/>
            <person name="Henrissat B."/>
            <person name="Morin E."/>
            <person name="Kohler A."/>
            <person name="Barry K."/>
            <person name="LaButti K."/>
            <person name="Morin E."/>
            <person name="Salamov A."/>
            <person name="Lipzen A."/>
            <person name="Mereny Z."/>
            <person name="Hegedus B."/>
            <person name="Baldrian P."/>
            <person name="Stursova M."/>
            <person name="Weitz H."/>
            <person name="Taylor A."/>
            <person name="Grigoriev I.V."/>
            <person name="Nagy L.G."/>
            <person name="Martin F."/>
            <person name="Kauserud H."/>
        </authorList>
    </citation>
    <scope>NUCLEOTIDE SEQUENCE</scope>
    <source>
        <strain evidence="2">CBHHK182m</strain>
    </source>
</reference>
<comment type="caution">
    <text evidence="2">The sequence shown here is derived from an EMBL/GenBank/DDBJ whole genome shotgun (WGS) entry which is preliminary data.</text>
</comment>
<organism evidence="2 3">
    <name type="scientific">Mycena metata</name>
    <dbReference type="NCBI Taxonomy" id="1033252"/>
    <lineage>
        <taxon>Eukaryota</taxon>
        <taxon>Fungi</taxon>
        <taxon>Dikarya</taxon>
        <taxon>Basidiomycota</taxon>
        <taxon>Agaricomycotina</taxon>
        <taxon>Agaricomycetes</taxon>
        <taxon>Agaricomycetidae</taxon>
        <taxon>Agaricales</taxon>
        <taxon>Marasmiineae</taxon>
        <taxon>Mycenaceae</taxon>
        <taxon>Mycena</taxon>
    </lineage>
</organism>
<dbReference type="AlphaFoldDB" id="A0AAD7HHY7"/>
<dbReference type="EMBL" id="JARKIB010000234">
    <property type="protein sequence ID" value="KAJ7720994.1"/>
    <property type="molecule type" value="Genomic_DNA"/>
</dbReference>
<keyword evidence="3" id="KW-1185">Reference proteome</keyword>
<evidence type="ECO:0000256" key="1">
    <source>
        <dbReference type="SAM" id="MobiDB-lite"/>
    </source>
</evidence>
<protein>
    <submittedName>
        <fullName evidence="2">Uncharacterized protein</fullName>
    </submittedName>
</protein>
<gene>
    <name evidence="2" type="ORF">B0H16DRAFT_1474096</name>
</gene>
<proteinExistence type="predicted"/>
<feature type="compositionally biased region" description="Basic and acidic residues" evidence="1">
    <location>
        <begin position="141"/>
        <end position="151"/>
    </location>
</feature>
<evidence type="ECO:0000313" key="3">
    <source>
        <dbReference type="Proteomes" id="UP001215598"/>
    </source>
</evidence>
<sequence length="206" mass="22496">MQSAPTRSLRNGKFFSPYMLDDACIAPNFRIGDLITRHATGPQDSDSDDEDDDSPSDPIPPAVLSAVRKRWAPTSAPADSPTGTPVVPVAKTPAESPAHQYHSISQHRPTTLLSAACQRWEPSSKPSSESPSTSADPIVLSKKDRKTEHSRAARKAKREVLREVEGVPKAPKAIVRVRVRQASPVATSFRHWAHAVIYGPRKLKVN</sequence>
<evidence type="ECO:0000313" key="2">
    <source>
        <dbReference type="EMBL" id="KAJ7720994.1"/>
    </source>
</evidence>
<feature type="compositionally biased region" description="Acidic residues" evidence="1">
    <location>
        <begin position="45"/>
        <end position="55"/>
    </location>
</feature>
<feature type="compositionally biased region" description="Low complexity" evidence="1">
    <location>
        <begin position="123"/>
        <end position="134"/>
    </location>
</feature>